<evidence type="ECO:0000313" key="1">
    <source>
        <dbReference type="EMBL" id="VTQ83619.1"/>
    </source>
</evidence>
<sequence length="233" mass="27172">MDIWTEYYEDSTKYFAFWNTEKNGFNPQISSISIEAEMVFEEDEAGLIKEQASFFSKLLDTINSLWEYKLYIIMYCGISDPISSISRYKKLWKKVEVRSDFSGFVKSKEVEFQVDTGSIFCGLLQFDKDNIEKAVEIVNQFDGISTIIASRVDLMGESEIIRVFNEALLNDFNKNLQPEVYKINYRRLCMELCKDYGIVVRVGNAAEEVSFGVFLEKILYKNVIEKVDFKEFM</sequence>
<dbReference type="AlphaFoldDB" id="A0A4U9QYJ6"/>
<accession>A0A4U9QYJ6</accession>
<evidence type="ECO:0000313" key="2">
    <source>
        <dbReference type="Proteomes" id="UP000308489"/>
    </source>
</evidence>
<keyword evidence="2" id="KW-1185">Reference proteome</keyword>
<protein>
    <submittedName>
        <fullName evidence="1">Uncharacterized protein</fullName>
    </submittedName>
</protein>
<name>A0A4U9QYJ6_HATHI</name>
<proteinExistence type="predicted"/>
<dbReference type="Proteomes" id="UP000308489">
    <property type="component" value="Chromosome 1"/>
</dbReference>
<gene>
    <name evidence="1" type="ORF">NCTC503_00387</name>
</gene>
<dbReference type="EMBL" id="LR590481">
    <property type="protein sequence ID" value="VTQ83619.1"/>
    <property type="molecule type" value="Genomic_DNA"/>
</dbReference>
<dbReference type="KEGG" id="hhw:NCTC503_00387"/>
<dbReference type="RefSeq" id="WP_138209194.1">
    <property type="nucleotide sequence ID" value="NZ_CBCRUQ010000008.1"/>
</dbReference>
<reference evidence="1 2" key="1">
    <citation type="submission" date="2019-05" db="EMBL/GenBank/DDBJ databases">
        <authorList>
            <consortium name="Pathogen Informatics"/>
        </authorList>
    </citation>
    <scope>NUCLEOTIDE SEQUENCE [LARGE SCALE GENOMIC DNA]</scope>
    <source>
        <strain evidence="1 2">NCTC503</strain>
    </source>
</reference>
<organism evidence="1 2">
    <name type="scientific">Hathewaya histolytica</name>
    <name type="common">Clostridium histolyticum</name>
    <dbReference type="NCBI Taxonomy" id="1498"/>
    <lineage>
        <taxon>Bacteria</taxon>
        <taxon>Bacillati</taxon>
        <taxon>Bacillota</taxon>
        <taxon>Clostridia</taxon>
        <taxon>Eubacteriales</taxon>
        <taxon>Clostridiaceae</taxon>
        <taxon>Hathewaya</taxon>
    </lineage>
</organism>